<evidence type="ECO:0000256" key="10">
    <source>
        <dbReference type="SAM" id="MobiDB-lite"/>
    </source>
</evidence>
<gene>
    <name evidence="13" type="ORF">J2S64_001942</name>
</gene>
<dbReference type="Proteomes" id="UP001183817">
    <property type="component" value="Unassembled WGS sequence"/>
</dbReference>
<dbReference type="InterPro" id="IPR003593">
    <property type="entry name" value="AAA+_ATPase"/>
</dbReference>
<evidence type="ECO:0000256" key="7">
    <source>
        <dbReference type="ARBA" id="ARBA00022989"/>
    </source>
</evidence>
<keyword evidence="8 9" id="KW-0472">Membrane</keyword>
<evidence type="ECO:0000259" key="12">
    <source>
        <dbReference type="PROSITE" id="PS50928"/>
    </source>
</evidence>
<evidence type="ECO:0000313" key="13">
    <source>
        <dbReference type="EMBL" id="MDR7358251.1"/>
    </source>
</evidence>
<dbReference type="InterPro" id="IPR035906">
    <property type="entry name" value="MetI-like_sf"/>
</dbReference>
<feature type="transmembrane region" description="Helical" evidence="9">
    <location>
        <begin position="104"/>
        <end position="122"/>
    </location>
</feature>
<evidence type="ECO:0000256" key="9">
    <source>
        <dbReference type="RuleBase" id="RU363032"/>
    </source>
</evidence>
<dbReference type="SUPFAM" id="SSF161098">
    <property type="entry name" value="MetI-like"/>
    <property type="match status" value="1"/>
</dbReference>
<dbReference type="InterPro" id="IPR027417">
    <property type="entry name" value="P-loop_NTPase"/>
</dbReference>
<keyword evidence="4 9" id="KW-0812">Transmembrane</keyword>
<comment type="similarity">
    <text evidence="9">Belongs to the binding-protein-dependent transport system permease family.</text>
</comment>
<dbReference type="InterPro" id="IPR017871">
    <property type="entry name" value="ABC_transporter-like_CS"/>
</dbReference>
<sequence length="550" mass="56613">MSRPRLLPLALLGLAVSYAVLVPWLQPLDPRAVDLSAVLQAPSGQHFFGTDTLGRDVWTRSAQGLRMSLFLALLASGFSTVLGVGVGLLAAWRGGLVDRIAMRLVDATNALPHLLLAVVIVALWRGQWWAIVLSIALTHWTQVARIVRSRLLAERTADYVQLARASGAGTAFIWFTHLLPAVAPQAAIALVLQLPHAIWHESSLSFLGVGLPPESASLGLLLDDARGGLLAGAWWLLAFPAGMLVLVSWSTAALAGTAGTRRLRSGPARAFSKSSTTQPATAPAVARAIPHTDPDQSLDGAAIRVSGLGLRIPSTTAPGAASLVLKGIDYRAEAGRINVIIGASGAGKSLLLRTLAGLPPAGASFTGNIAVGGRTLDAAGLAAVRGTETVLVPGSSGTALNPVRTVSAQMRQTLKAAKRPSSPADALAALEAAAIDGSLAARYPHELSGGQAQRVALALGVAVGARILLVDEPTSALDSDTVGHVETLLRSLASAGTTIVMVTHDLELARRIADHLAVVQDGLVVESGPASEVLGNPAHPATDSLLGALA</sequence>
<dbReference type="Gene3D" id="1.10.3720.10">
    <property type="entry name" value="MetI-like"/>
    <property type="match status" value="1"/>
</dbReference>
<dbReference type="InterPro" id="IPR000515">
    <property type="entry name" value="MetI-like"/>
</dbReference>
<feature type="region of interest" description="Disordered" evidence="10">
    <location>
        <begin position="265"/>
        <end position="296"/>
    </location>
</feature>
<name>A0ABU2BIX8_9MICC</name>
<keyword evidence="6" id="KW-0067">ATP-binding</keyword>
<feature type="domain" description="ABC transmembrane type-1" evidence="12">
    <location>
        <begin position="65"/>
        <end position="255"/>
    </location>
</feature>
<proteinExistence type="inferred from homology"/>
<feature type="transmembrane region" description="Helical" evidence="9">
    <location>
        <begin position="233"/>
        <end position="255"/>
    </location>
</feature>
<evidence type="ECO:0000256" key="5">
    <source>
        <dbReference type="ARBA" id="ARBA00022741"/>
    </source>
</evidence>
<dbReference type="PANTHER" id="PTHR43386">
    <property type="entry name" value="OLIGOPEPTIDE TRANSPORT SYSTEM PERMEASE PROTEIN APPC"/>
    <property type="match status" value="1"/>
</dbReference>
<feature type="transmembrane region" description="Helical" evidence="9">
    <location>
        <begin position="168"/>
        <end position="192"/>
    </location>
</feature>
<keyword evidence="5" id="KW-0547">Nucleotide-binding</keyword>
<dbReference type="InterPro" id="IPR003439">
    <property type="entry name" value="ABC_transporter-like_ATP-bd"/>
</dbReference>
<dbReference type="SUPFAM" id="SSF52540">
    <property type="entry name" value="P-loop containing nucleoside triphosphate hydrolases"/>
    <property type="match status" value="1"/>
</dbReference>
<organism evidence="13 14">
    <name type="scientific">Paeniglutamicibacter sulfureus</name>
    <dbReference type="NCBI Taxonomy" id="43666"/>
    <lineage>
        <taxon>Bacteria</taxon>
        <taxon>Bacillati</taxon>
        <taxon>Actinomycetota</taxon>
        <taxon>Actinomycetes</taxon>
        <taxon>Micrococcales</taxon>
        <taxon>Micrococcaceae</taxon>
        <taxon>Paeniglutamicibacter</taxon>
    </lineage>
</organism>
<feature type="domain" description="ABC transporter" evidence="11">
    <location>
        <begin position="310"/>
        <end position="546"/>
    </location>
</feature>
<dbReference type="Pfam" id="PF00005">
    <property type="entry name" value="ABC_tran"/>
    <property type="match status" value="1"/>
</dbReference>
<evidence type="ECO:0000256" key="8">
    <source>
        <dbReference type="ARBA" id="ARBA00023136"/>
    </source>
</evidence>
<keyword evidence="2 9" id="KW-0813">Transport</keyword>
<evidence type="ECO:0000256" key="3">
    <source>
        <dbReference type="ARBA" id="ARBA00022475"/>
    </source>
</evidence>
<keyword evidence="7 9" id="KW-1133">Transmembrane helix</keyword>
<dbReference type="PROSITE" id="PS50893">
    <property type="entry name" value="ABC_TRANSPORTER_2"/>
    <property type="match status" value="1"/>
</dbReference>
<protein>
    <submittedName>
        <fullName evidence="13">Peptide/nickel transport system permease protein</fullName>
    </submittedName>
</protein>
<evidence type="ECO:0000256" key="1">
    <source>
        <dbReference type="ARBA" id="ARBA00004651"/>
    </source>
</evidence>
<comment type="subcellular location">
    <subcellularLocation>
        <location evidence="1 9">Cell membrane</location>
        <topology evidence="1 9">Multi-pass membrane protein</topology>
    </subcellularLocation>
</comment>
<dbReference type="PROSITE" id="PS00211">
    <property type="entry name" value="ABC_TRANSPORTER_1"/>
    <property type="match status" value="1"/>
</dbReference>
<evidence type="ECO:0000256" key="4">
    <source>
        <dbReference type="ARBA" id="ARBA00022692"/>
    </source>
</evidence>
<feature type="transmembrane region" description="Helical" evidence="9">
    <location>
        <begin position="69"/>
        <end position="92"/>
    </location>
</feature>
<dbReference type="SMART" id="SM00382">
    <property type="entry name" value="AAA"/>
    <property type="match status" value="1"/>
</dbReference>
<evidence type="ECO:0000259" key="11">
    <source>
        <dbReference type="PROSITE" id="PS50893"/>
    </source>
</evidence>
<comment type="caution">
    <text evidence="13">The sequence shown here is derived from an EMBL/GenBank/DDBJ whole genome shotgun (WGS) entry which is preliminary data.</text>
</comment>
<dbReference type="PANTHER" id="PTHR43386:SF23">
    <property type="entry name" value="ABC TRANSPORTER"/>
    <property type="match status" value="1"/>
</dbReference>
<accession>A0ABU2BIX8</accession>
<keyword evidence="3" id="KW-1003">Cell membrane</keyword>
<evidence type="ECO:0000256" key="6">
    <source>
        <dbReference type="ARBA" id="ARBA00022840"/>
    </source>
</evidence>
<evidence type="ECO:0000256" key="2">
    <source>
        <dbReference type="ARBA" id="ARBA00022448"/>
    </source>
</evidence>
<evidence type="ECO:0000313" key="14">
    <source>
        <dbReference type="Proteomes" id="UP001183817"/>
    </source>
</evidence>
<keyword evidence="14" id="KW-1185">Reference proteome</keyword>
<dbReference type="InterPro" id="IPR050366">
    <property type="entry name" value="BP-dependent_transpt_permease"/>
</dbReference>
<dbReference type="EMBL" id="JAVDYI010000001">
    <property type="protein sequence ID" value="MDR7358251.1"/>
    <property type="molecule type" value="Genomic_DNA"/>
</dbReference>
<dbReference type="Pfam" id="PF00528">
    <property type="entry name" value="BPD_transp_1"/>
    <property type="match status" value="1"/>
</dbReference>
<reference evidence="13 14" key="1">
    <citation type="submission" date="2023-07" db="EMBL/GenBank/DDBJ databases">
        <title>Sequencing the genomes of 1000 actinobacteria strains.</title>
        <authorList>
            <person name="Klenk H.-P."/>
        </authorList>
    </citation>
    <scope>NUCLEOTIDE SEQUENCE [LARGE SCALE GENOMIC DNA]</scope>
    <source>
        <strain evidence="13 14">DSM 20167</strain>
    </source>
</reference>
<dbReference type="RefSeq" id="WP_310290035.1">
    <property type="nucleotide sequence ID" value="NZ_BAAAWO010000001.1"/>
</dbReference>
<dbReference type="CDD" id="cd06261">
    <property type="entry name" value="TM_PBP2"/>
    <property type="match status" value="1"/>
</dbReference>
<dbReference type="PROSITE" id="PS50928">
    <property type="entry name" value="ABC_TM1"/>
    <property type="match status" value="1"/>
</dbReference>
<dbReference type="Gene3D" id="3.40.50.300">
    <property type="entry name" value="P-loop containing nucleotide triphosphate hydrolases"/>
    <property type="match status" value="1"/>
</dbReference>